<protein>
    <recommendedName>
        <fullName evidence="3">F-box domain-containing protein</fullName>
    </recommendedName>
</protein>
<feature type="non-terminal residue" evidence="1">
    <location>
        <position position="1"/>
    </location>
</feature>
<evidence type="ECO:0000313" key="1">
    <source>
        <dbReference type="EMBL" id="EFE40541.1"/>
    </source>
</evidence>
<dbReference type="SUPFAM" id="SSF81383">
    <property type="entry name" value="F-box domain"/>
    <property type="match status" value="1"/>
</dbReference>
<dbReference type="Proteomes" id="UP000008383">
    <property type="component" value="Unassembled WGS sequence"/>
</dbReference>
<organism evidence="1 2">
    <name type="scientific">Trichophyton verrucosum (strain HKI 0517)</name>
    <dbReference type="NCBI Taxonomy" id="663202"/>
    <lineage>
        <taxon>Eukaryota</taxon>
        <taxon>Fungi</taxon>
        <taxon>Dikarya</taxon>
        <taxon>Ascomycota</taxon>
        <taxon>Pezizomycotina</taxon>
        <taxon>Eurotiomycetes</taxon>
        <taxon>Eurotiomycetidae</taxon>
        <taxon>Onygenales</taxon>
        <taxon>Arthrodermataceae</taxon>
        <taxon>Trichophyton</taxon>
    </lineage>
</organism>
<dbReference type="AlphaFoldDB" id="D4DC86"/>
<sequence>KSEKMTGHGHSSSLSVGNMGTSMWNSRLPFELPEEICSYLGTHDLHSLKSTCNAFSGLHIFWKEELINT</sequence>
<evidence type="ECO:0008006" key="3">
    <source>
        <dbReference type="Google" id="ProtNLM"/>
    </source>
</evidence>
<gene>
    <name evidence="1" type="ORF">TRV_04738</name>
</gene>
<comment type="caution">
    <text evidence="1">The sequence shown here is derived from an EMBL/GenBank/DDBJ whole genome shotgun (WGS) entry which is preliminary data.</text>
</comment>
<accession>D4DC86</accession>
<evidence type="ECO:0000313" key="2">
    <source>
        <dbReference type="Proteomes" id="UP000008383"/>
    </source>
</evidence>
<dbReference type="RefSeq" id="XP_003021159.1">
    <property type="nucleotide sequence ID" value="XM_003021113.1"/>
</dbReference>
<dbReference type="EMBL" id="ACYE01000240">
    <property type="protein sequence ID" value="EFE40541.1"/>
    <property type="molecule type" value="Genomic_DNA"/>
</dbReference>
<proteinExistence type="predicted"/>
<dbReference type="KEGG" id="tve:TRV_04738"/>
<dbReference type="GeneID" id="9578001"/>
<dbReference type="HOGENOM" id="CLU_2783040_0_0_1"/>
<dbReference type="CDD" id="cd09917">
    <property type="entry name" value="F-box_SF"/>
    <property type="match status" value="1"/>
</dbReference>
<reference evidence="2" key="1">
    <citation type="journal article" date="2011" name="Genome Biol.">
        <title>Comparative and functional genomics provide insights into the pathogenicity of dermatophytic fungi.</title>
        <authorList>
            <person name="Burmester A."/>
            <person name="Shelest E."/>
            <person name="Gloeckner G."/>
            <person name="Heddergott C."/>
            <person name="Schindler S."/>
            <person name="Staib P."/>
            <person name="Heidel A."/>
            <person name="Felder M."/>
            <person name="Petzold A."/>
            <person name="Szafranski K."/>
            <person name="Feuermann M."/>
            <person name="Pedruzzi I."/>
            <person name="Priebe S."/>
            <person name="Groth M."/>
            <person name="Winkler R."/>
            <person name="Li W."/>
            <person name="Kniemeyer O."/>
            <person name="Schroeckh V."/>
            <person name="Hertweck C."/>
            <person name="Hube B."/>
            <person name="White T.C."/>
            <person name="Platzer M."/>
            <person name="Guthke R."/>
            <person name="Heitman J."/>
            <person name="Woestemeyer J."/>
            <person name="Zipfel P.F."/>
            <person name="Monod M."/>
            <person name="Brakhage A.A."/>
        </authorList>
    </citation>
    <scope>NUCLEOTIDE SEQUENCE [LARGE SCALE GENOMIC DNA]</scope>
    <source>
        <strain evidence="2">HKI 0517</strain>
    </source>
</reference>
<name>D4DC86_TRIVH</name>
<keyword evidence="2" id="KW-1185">Reference proteome</keyword>
<dbReference type="InterPro" id="IPR036047">
    <property type="entry name" value="F-box-like_dom_sf"/>
</dbReference>